<dbReference type="Proteomes" id="UP000265341">
    <property type="component" value="Unassembled WGS sequence"/>
</dbReference>
<evidence type="ECO:0000313" key="3">
    <source>
        <dbReference type="Proteomes" id="UP000265341"/>
    </source>
</evidence>
<name>A0A399EH43_9DEIN</name>
<accession>A0A399EH43</accession>
<sequence>MLLKVLCAITLAYSLAYVALKASDPAADLWTTLGVVVFGLGLAGIQWRLSETS</sequence>
<evidence type="ECO:0000313" key="2">
    <source>
        <dbReference type="EMBL" id="RIH83974.1"/>
    </source>
</evidence>
<organism evidence="2 3">
    <name type="scientific">Calidithermus roseus</name>
    <dbReference type="NCBI Taxonomy" id="1644118"/>
    <lineage>
        <taxon>Bacteria</taxon>
        <taxon>Thermotogati</taxon>
        <taxon>Deinococcota</taxon>
        <taxon>Deinococci</taxon>
        <taxon>Thermales</taxon>
        <taxon>Thermaceae</taxon>
        <taxon>Calidithermus</taxon>
    </lineage>
</organism>
<feature type="transmembrane region" description="Helical" evidence="1">
    <location>
        <begin position="31"/>
        <end position="49"/>
    </location>
</feature>
<reference evidence="2 3" key="1">
    <citation type="submission" date="2018-08" db="EMBL/GenBank/DDBJ databases">
        <title>Meiothermus roseus NBRC 110900 genome sequencing project.</title>
        <authorList>
            <person name="Da Costa M.S."/>
            <person name="Albuquerque L."/>
            <person name="Raposo P."/>
            <person name="Froufe H.J.C."/>
            <person name="Barroso C.S."/>
            <person name="Egas C."/>
        </authorList>
    </citation>
    <scope>NUCLEOTIDE SEQUENCE [LARGE SCALE GENOMIC DNA]</scope>
    <source>
        <strain evidence="2 3">NBRC 110900</strain>
    </source>
</reference>
<keyword evidence="1" id="KW-1133">Transmembrane helix</keyword>
<gene>
    <name evidence="2" type="ORF">Mrose_02808</name>
</gene>
<dbReference type="AlphaFoldDB" id="A0A399EH43"/>
<evidence type="ECO:0000256" key="1">
    <source>
        <dbReference type="SAM" id="Phobius"/>
    </source>
</evidence>
<keyword evidence="1" id="KW-0812">Transmembrane</keyword>
<proteinExistence type="predicted"/>
<comment type="caution">
    <text evidence="2">The sequence shown here is derived from an EMBL/GenBank/DDBJ whole genome shotgun (WGS) entry which is preliminary data.</text>
</comment>
<keyword evidence="1" id="KW-0472">Membrane</keyword>
<dbReference type="EMBL" id="QWLA01000065">
    <property type="protein sequence ID" value="RIH83974.1"/>
    <property type="molecule type" value="Genomic_DNA"/>
</dbReference>
<keyword evidence="3" id="KW-1185">Reference proteome</keyword>
<protein>
    <submittedName>
        <fullName evidence="2">Uncharacterized protein</fullName>
    </submittedName>
</protein>